<gene>
    <name evidence="2" type="ORF">DILT_LOCUS7376</name>
</gene>
<proteinExistence type="predicted"/>
<dbReference type="EMBL" id="UYRU01051686">
    <property type="protein sequence ID" value="VDN11545.1"/>
    <property type="molecule type" value="Genomic_DNA"/>
</dbReference>
<organism evidence="2 3">
    <name type="scientific">Dibothriocephalus latus</name>
    <name type="common">Fish tapeworm</name>
    <name type="synonym">Diphyllobothrium latum</name>
    <dbReference type="NCBI Taxonomy" id="60516"/>
    <lineage>
        <taxon>Eukaryota</taxon>
        <taxon>Metazoa</taxon>
        <taxon>Spiralia</taxon>
        <taxon>Lophotrochozoa</taxon>
        <taxon>Platyhelminthes</taxon>
        <taxon>Cestoda</taxon>
        <taxon>Eucestoda</taxon>
        <taxon>Diphyllobothriidea</taxon>
        <taxon>Diphyllobothriidae</taxon>
        <taxon>Dibothriocephalus</taxon>
    </lineage>
</organism>
<sequence>MRVIEAAVEARKVQILQQDTWESSAKTYSFPVDSHLTQLTVQVTNYKTQDPIKVNIRNPEGKLMTKDDRLRQLMKTVPTVFVASIDQPMPGREDDSLQWHSVRVSGVSEVDFVPGFATTQLPHNVGSSRQPIEGEYVGTEVHTCISLHTMLVTGRDGQGYNFQRYSKVALIARKARPVVVSCPAKIEVARGATAAITCLVDSEIPFKVNWYQSGHQLTGFPGEHQTYR</sequence>
<feature type="domain" description="Ig-like" evidence="1">
    <location>
        <begin position="177"/>
        <end position="228"/>
    </location>
</feature>
<dbReference type="InterPro" id="IPR056475">
    <property type="entry name" value="GBD_Hemicentin/VWA7"/>
</dbReference>
<dbReference type="Proteomes" id="UP000281553">
    <property type="component" value="Unassembled WGS sequence"/>
</dbReference>
<evidence type="ECO:0000313" key="2">
    <source>
        <dbReference type="EMBL" id="VDN11545.1"/>
    </source>
</evidence>
<dbReference type="PROSITE" id="PS50835">
    <property type="entry name" value="IG_LIKE"/>
    <property type="match status" value="1"/>
</dbReference>
<dbReference type="AlphaFoldDB" id="A0A3P7L2J6"/>
<reference evidence="2 3" key="1">
    <citation type="submission" date="2018-11" db="EMBL/GenBank/DDBJ databases">
        <authorList>
            <consortium name="Pathogen Informatics"/>
        </authorList>
    </citation>
    <scope>NUCLEOTIDE SEQUENCE [LARGE SCALE GENOMIC DNA]</scope>
</reference>
<dbReference type="SUPFAM" id="SSF48726">
    <property type="entry name" value="Immunoglobulin"/>
    <property type="match status" value="1"/>
</dbReference>
<accession>A0A3P7L2J6</accession>
<name>A0A3P7L2J6_DIBLA</name>
<protein>
    <recommendedName>
        <fullName evidence="1">Ig-like domain-containing protein</fullName>
    </recommendedName>
</protein>
<evidence type="ECO:0000313" key="3">
    <source>
        <dbReference type="Proteomes" id="UP000281553"/>
    </source>
</evidence>
<dbReference type="Pfam" id="PF23560">
    <property type="entry name" value="GBD_Hemicentin"/>
    <property type="match status" value="1"/>
</dbReference>
<dbReference type="OrthoDB" id="6282243at2759"/>
<dbReference type="InterPro" id="IPR036179">
    <property type="entry name" value="Ig-like_dom_sf"/>
</dbReference>
<evidence type="ECO:0000259" key="1">
    <source>
        <dbReference type="PROSITE" id="PS50835"/>
    </source>
</evidence>
<dbReference type="InterPro" id="IPR007110">
    <property type="entry name" value="Ig-like_dom"/>
</dbReference>
<keyword evidence="3" id="KW-1185">Reference proteome</keyword>